<evidence type="ECO:0000256" key="1">
    <source>
        <dbReference type="SAM" id="MobiDB-lite"/>
    </source>
</evidence>
<protein>
    <submittedName>
        <fullName evidence="2">Uncharacterized protein</fullName>
    </submittedName>
</protein>
<comment type="caution">
    <text evidence="2">The sequence shown here is derived from an EMBL/GenBank/DDBJ whole genome shotgun (WGS) entry which is preliminary data.</text>
</comment>
<organism evidence="2 3">
    <name type="scientific">Longimicrobium terrae</name>
    <dbReference type="NCBI Taxonomy" id="1639882"/>
    <lineage>
        <taxon>Bacteria</taxon>
        <taxon>Pseudomonadati</taxon>
        <taxon>Gemmatimonadota</taxon>
        <taxon>Longimicrobiia</taxon>
        <taxon>Longimicrobiales</taxon>
        <taxon>Longimicrobiaceae</taxon>
        <taxon>Longimicrobium</taxon>
    </lineage>
</organism>
<evidence type="ECO:0000313" key="3">
    <source>
        <dbReference type="Proteomes" id="UP000582837"/>
    </source>
</evidence>
<proteinExistence type="predicted"/>
<feature type="region of interest" description="Disordered" evidence="1">
    <location>
        <begin position="69"/>
        <end position="145"/>
    </location>
</feature>
<dbReference type="AlphaFoldDB" id="A0A841GYY9"/>
<reference evidence="2 3" key="1">
    <citation type="submission" date="2020-08" db="EMBL/GenBank/DDBJ databases">
        <title>Genomic Encyclopedia of Type Strains, Phase IV (KMG-IV): sequencing the most valuable type-strain genomes for metagenomic binning, comparative biology and taxonomic classification.</title>
        <authorList>
            <person name="Goeker M."/>
        </authorList>
    </citation>
    <scope>NUCLEOTIDE SEQUENCE [LARGE SCALE GENOMIC DNA]</scope>
    <source>
        <strain evidence="2 3">DSM 29007</strain>
    </source>
</reference>
<dbReference type="EMBL" id="JACHIA010000006">
    <property type="protein sequence ID" value="MBB6070967.1"/>
    <property type="molecule type" value="Genomic_DNA"/>
</dbReference>
<keyword evidence="3" id="KW-1185">Reference proteome</keyword>
<dbReference type="RefSeq" id="WP_170033418.1">
    <property type="nucleotide sequence ID" value="NZ_JABDTL010000001.1"/>
</dbReference>
<name>A0A841GYY9_9BACT</name>
<accession>A0A841GYY9</accession>
<dbReference type="Proteomes" id="UP000582837">
    <property type="component" value="Unassembled WGS sequence"/>
</dbReference>
<feature type="compositionally biased region" description="Low complexity" evidence="1">
    <location>
        <begin position="127"/>
        <end position="139"/>
    </location>
</feature>
<sequence length="186" mass="19633">MAYREFTDDDGVFWQVWETRPGDTANVRAPFAGGWLTFESTGGRLRLRPIPHGWEDAPDQEMANWLRQAAHSGKVTPRDSPSPSETRASDAANASHAANLTSLAASSAADRGETIVRPAVPEEARTESAAARTRSAPAEGTGGNSAAADVIAALPESEAALLARTRAAVARAREVIRTIGTTVLGE</sequence>
<gene>
    <name evidence="2" type="ORF">HNQ61_002589</name>
</gene>
<feature type="compositionally biased region" description="Basic and acidic residues" evidence="1">
    <location>
        <begin position="110"/>
        <end position="126"/>
    </location>
</feature>
<evidence type="ECO:0000313" key="2">
    <source>
        <dbReference type="EMBL" id="MBB6070967.1"/>
    </source>
</evidence>
<feature type="compositionally biased region" description="Low complexity" evidence="1">
    <location>
        <begin position="89"/>
        <end position="109"/>
    </location>
</feature>